<evidence type="ECO:0000313" key="2">
    <source>
        <dbReference type="Proteomes" id="UP000317663"/>
    </source>
</evidence>
<organism evidence="1 2">
    <name type="scientific">Ewingella americana</name>
    <dbReference type="NCBI Taxonomy" id="41202"/>
    <lineage>
        <taxon>Bacteria</taxon>
        <taxon>Pseudomonadati</taxon>
        <taxon>Pseudomonadota</taxon>
        <taxon>Gammaproteobacteria</taxon>
        <taxon>Enterobacterales</taxon>
        <taxon>Yersiniaceae</taxon>
        <taxon>Ewingella</taxon>
    </lineage>
</organism>
<proteinExistence type="predicted"/>
<gene>
    <name evidence="1" type="ORF">EAH77_03350</name>
</gene>
<name>A0A502GPQ2_9GAMM</name>
<keyword evidence="2" id="KW-1185">Reference proteome</keyword>
<comment type="caution">
    <text evidence="1">The sequence shown here is derived from an EMBL/GenBank/DDBJ whole genome shotgun (WGS) entry which is preliminary data.</text>
</comment>
<protein>
    <submittedName>
        <fullName evidence="1">Uncharacterized protein</fullName>
    </submittedName>
</protein>
<accession>A0A502GPQ2</accession>
<reference evidence="1 2" key="1">
    <citation type="journal article" date="2019" name="Environ. Microbiol.">
        <title>Species interactions and distinct microbial communities in high Arctic permafrost affected cryosols are associated with the CH4 and CO2 gas fluxes.</title>
        <authorList>
            <person name="Altshuler I."/>
            <person name="Hamel J."/>
            <person name="Turney S."/>
            <person name="Magnuson E."/>
            <person name="Levesque R."/>
            <person name="Greer C."/>
            <person name="Whyte L.G."/>
        </authorList>
    </citation>
    <scope>NUCLEOTIDE SEQUENCE [LARGE SCALE GENOMIC DNA]</scope>
    <source>
        <strain evidence="1 2">E4</strain>
    </source>
</reference>
<evidence type="ECO:0000313" key="1">
    <source>
        <dbReference type="EMBL" id="TPG63881.1"/>
    </source>
</evidence>
<dbReference type="AlphaFoldDB" id="A0A502GPQ2"/>
<dbReference type="OrthoDB" id="6638244at2"/>
<dbReference type="EMBL" id="RCZD01000002">
    <property type="protein sequence ID" value="TPG63881.1"/>
    <property type="molecule type" value="Genomic_DNA"/>
</dbReference>
<dbReference type="Proteomes" id="UP000317663">
    <property type="component" value="Unassembled WGS sequence"/>
</dbReference>
<sequence>MKRPMGLKPLNLVKVNETPQFGKMLADEVCYVHGSNSSSFPGLVRFRALLSMEEIDGTSWFDRNRLGSGERGYTCHHIYQNQPISQGVSMHYLQNFQESLSAYSYQGLTVGNYSVLYGFSRDVSINAKIVDHPLSKGGINIDFIKAIYVPHQYISKAKEALSLIPRLQQVVFPLLV</sequence>
<dbReference type="RefSeq" id="WP_140470407.1">
    <property type="nucleotide sequence ID" value="NZ_RCZD01000002.1"/>
</dbReference>